<reference evidence="7 8" key="1">
    <citation type="submission" date="2024-09" db="EMBL/GenBank/DDBJ databases">
        <authorList>
            <person name="Sun Q."/>
            <person name="Mori K."/>
        </authorList>
    </citation>
    <scope>NUCLEOTIDE SEQUENCE [LARGE SCALE GENOMIC DNA]</scope>
    <source>
        <strain evidence="7 8">CCM 4839</strain>
    </source>
</reference>
<dbReference type="InterPro" id="IPR013249">
    <property type="entry name" value="RNA_pol_sigma70_r4_t2"/>
</dbReference>
<comment type="caution">
    <text evidence="7">The sequence shown here is derived from an EMBL/GenBank/DDBJ whole genome shotgun (WGS) entry which is preliminary data.</text>
</comment>
<evidence type="ECO:0000313" key="7">
    <source>
        <dbReference type="EMBL" id="MFC0391648.1"/>
    </source>
</evidence>
<organism evidence="7 8">
    <name type="scientific">Paenibacillus mendelii</name>
    <dbReference type="NCBI Taxonomy" id="206163"/>
    <lineage>
        <taxon>Bacteria</taxon>
        <taxon>Bacillati</taxon>
        <taxon>Bacillota</taxon>
        <taxon>Bacilli</taxon>
        <taxon>Bacillales</taxon>
        <taxon>Paenibacillaceae</taxon>
        <taxon>Paenibacillus</taxon>
    </lineage>
</organism>
<dbReference type="InterPro" id="IPR039425">
    <property type="entry name" value="RNA_pol_sigma-70-like"/>
</dbReference>
<dbReference type="SUPFAM" id="SSF88946">
    <property type="entry name" value="Sigma2 domain of RNA polymerase sigma factors"/>
    <property type="match status" value="1"/>
</dbReference>
<evidence type="ECO:0000313" key="8">
    <source>
        <dbReference type="Proteomes" id="UP001589818"/>
    </source>
</evidence>
<dbReference type="InterPro" id="IPR013325">
    <property type="entry name" value="RNA_pol_sigma_r2"/>
</dbReference>
<dbReference type="InterPro" id="IPR036388">
    <property type="entry name" value="WH-like_DNA-bd_sf"/>
</dbReference>
<dbReference type="CDD" id="cd06171">
    <property type="entry name" value="Sigma70_r4"/>
    <property type="match status" value="1"/>
</dbReference>
<proteinExistence type="inferred from homology"/>
<dbReference type="NCBIfam" id="TIGR02937">
    <property type="entry name" value="sigma70-ECF"/>
    <property type="match status" value="1"/>
</dbReference>
<dbReference type="InterPro" id="IPR007627">
    <property type="entry name" value="RNA_pol_sigma70_r2"/>
</dbReference>
<gene>
    <name evidence="7" type="ORF">ACFFJ8_09690</name>
</gene>
<dbReference type="PANTHER" id="PTHR43133">
    <property type="entry name" value="RNA POLYMERASE ECF-TYPE SIGMA FACTO"/>
    <property type="match status" value="1"/>
</dbReference>
<comment type="similarity">
    <text evidence="1">Belongs to the sigma-70 factor family. ECF subfamily.</text>
</comment>
<keyword evidence="4" id="KW-0804">Transcription</keyword>
<dbReference type="InterPro" id="IPR014284">
    <property type="entry name" value="RNA_pol_sigma-70_dom"/>
</dbReference>
<evidence type="ECO:0000256" key="3">
    <source>
        <dbReference type="ARBA" id="ARBA00023082"/>
    </source>
</evidence>
<feature type="domain" description="RNA polymerase sigma-70 region 2" evidence="5">
    <location>
        <begin position="25"/>
        <end position="86"/>
    </location>
</feature>
<dbReference type="PANTHER" id="PTHR43133:SF60">
    <property type="entry name" value="RNA POLYMERASE SIGMA FACTOR SIGV"/>
    <property type="match status" value="1"/>
</dbReference>
<evidence type="ECO:0000259" key="5">
    <source>
        <dbReference type="Pfam" id="PF04542"/>
    </source>
</evidence>
<protein>
    <submittedName>
        <fullName evidence="7">Sigma-70 family RNA polymerase sigma factor</fullName>
    </submittedName>
</protein>
<dbReference type="InterPro" id="IPR013324">
    <property type="entry name" value="RNA_pol_sigma_r3/r4-like"/>
</dbReference>
<sequence length="183" mass="20992">MAGPAGRFDKLSFPENPSQALEAMMTDYGTAVLRTAHFYMGDRHLAEDASQEAFIRAYRNWSSFRGDCSVKTWLTRITVNVCRDKLGLKMASEQLMDPQLLQHAERDSAEDEALVRYSRTLILKHVAKLPPHYHEVIYFYYYMELSTREIAEATGTPEGTVRGRLHRARELLGEHLKKEGLVQ</sequence>
<evidence type="ECO:0000256" key="4">
    <source>
        <dbReference type="ARBA" id="ARBA00023163"/>
    </source>
</evidence>
<keyword evidence="2" id="KW-0805">Transcription regulation</keyword>
<evidence type="ECO:0000256" key="2">
    <source>
        <dbReference type="ARBA" id="ARBA00023015"/>
    </source>
</evidence>
<feature type="domain" description="RNA polymerase sigma factor 70 region 4 type 2" evidence="6">
    <location>
        <begin position="123"/>
        <end position="172"/>
    </location>
</feature>
<dbReference type="Pfam" id="PF08281">
    <property type="entry name" value="Sigma70_r4_2"/>
    <property type="match status" value="1"/>
</dbReference>
<keyword evidence="3" id="KW-0731">Sigma factor</keyword>
<keyword evidence="8" id="KW-1185">Reference proteome</keyword>
<dbReference type="Gene3D" id="1.10.1740.10">
    <property type="match status" value="1"/>
</dbReference>
<dbReference type="Pfam" id="PF04542">
    <property type="entry name" value="Sigma70_r2"/>
    <property type="match status" value="1"/>
</dbReference>
<evidence type="ECO:0000256" key="1">
    <source>
        <dbReference type="ARBA" id="ARBA00010641"/>
    </source>
</evidence>
<accession>A0ABV6JA28</accession>
<dbReference type="RefSeq" id="WP_204819710.1">
    <property type="nucleotide sequence ID" value="NZ_JANHOF010000006.1"/>
</dbReference>
<name>A0ABV6JA28_9BACL</name>
<dbReference type="Proteomes" id="UP001589818">
    <property type="component" value="Unassembled WGS sequence"/>
</dbReference>
<dbReference type="EMBL" id="JBHLVF010000011">
    <property type="protein sequence ID" value="MFC0391648.1"/>
    <property type="molecule type" value="Genomic_DNA"/>
</dbReference>
<evidence type="ECO:0000259" key="6">
    <source>
        <dbReference type="Pfam" id="PF08281"/>
    </source>
</evidence>
<dbReference type="Gene3D" id="1.10.10.10">
    <property type="entry name" value="Winged helix-like DNA-binding domain superfamily/Winged helix DNA-binding domain"/>
    <property type="match status" value="1"/>
</dbReference>
<dbReference type="SUPFAM" id="SSF88659">
    <property type="entry name" value="Sigma3 and sigma4 domains of RNA polymerase sigma factors"/>
    <property type="match status" value="1"/>
</dbReference>